<dbReference type="Proteomes" id="UP001642409">
    <property type="component" value="Unassembled WGS sequence"/>
</dbReference>
<proteinExistence type="predicted"/>
<protein>
    <submittedName>
        <fullName evidence="3">Hypothetical_protein</fullName>
    </submittedName>
</protein>
<accession>A0AA86PZE6</accession>
<dbReference type="AlphaFoldDB" id="A0AA86PZE6"/>
<organism evidence="2">
    <name type="scientific">Hexamita inflata</name>
    <dbReference type="NCBI Taxonomy" id="28002"/>
    <lineage>
        <taxon>Eukaryota</taxon>
        <taxon>Metamonada</taxon>
        <taxon>Diplomonadida</taxon>
        <taxon>Hexamitidae</taxon>
        <taxon>Hexamitinae</taxon>
        <taxon>Hexamita</taxon>
    </lineage>
</organism>
<dbReference type="EMBL" id="CAXDID020000135">
    <property type="protein sequence ID" value="CAL6037022.1"/>
    <property type="molecule type" value="Genomic_DNA"/>
</dbReference>
<dbReference type="EMBL" id="CATOUU010000720">
    <property type="protein sequence ID" value="CAI9943970.1"/>
    <property type="molecule type" value="Genomic_DNA"/>
</dbReference>
<feature type="region of interest" description="Disordered" evidence="1">
    <location>
        <begin position="480"/>
        <end position="502"/>
    </location>
</feature>
<comment type="caution">
    <text evidence="2">The sequence shown here is derived from an EMBL/GenBank/DDBJ whole genome shotgun (WGS) entry which is preliminary data.</text>
</comment>
<evidence type="ECO:0000313" key="3">
    <source>
        <dbReference type="EMBL" id="CAL6037022.1"/>
    </source>
</evidence>
<reference evidence="2" key="1">
    <citation type="submission" date="2023-06" db="EMBL/GenBank/DDBJ databases">
        <authorList>
            <person name="Kurt Z."/>
        </authorList>
    </citation>
    <scope>NUCLEOTIDE SEQUENCE</scope>
</reference>
<sequence length="502" mass="58243">MPFIISSEDEDRINLKWRDDPSIEKYDLSNLRSEYSYINIYGAESELTETEYELLKRASWHISIYTCTVDLSLFTNAFGVDLSLKSCICVNSANQLEIDELVLEYTTVKVSQIQQLKLNRLRVHLSQDQFDFWNCSVLTCELHFIQLSNCKIDLSNWNGEWGTIQLLDCEFEGELQIDQLEAQYVILNINYSVDLTPIYNIKTDGIEVHAYSEEENDKISLQFKHAAKIYAEIVNFAFDLNEVTEKFKQIELKDCRISGDPNNYINTLADTEVTVLESQNSNIDLKALFGIKTKQLNISLQEIEIESINMVQCNANKVQFHNCSLNLNQMNGKWQNISFLMCNLYTDNNFAINASSIDIFDSDLTNFQNFSANSMYLRNVPLVKIFPQAKMLSIDEAKIECLQSNTNIKKLVLNQCTFIKFSIAMFPSLVEIQVQDEQYEQLNLQLNQLLKEKNKALKNHKKNAKIIEKELGQYQKNMQRKYEKKSSNQITENIQIEEVEEE</sequence>
<reference evidence="3 4" key="2">
    <citation type="submission" date="2024-07" db="EMBL/GenBank/DDBJ databases">
        <authorList>
            <person name="Akdeniz Z."/>
        </authorList>
    </citation>
    <scope>NUCLEOTIDE SEQUENCE [LARGE SCALE GENOMIC DNA]</scope>
</reference>
<name>A0AA86PZE6_9EUKA</name>
<evidence type="ECO:0000313" key="4">
    <source>
        <dbReference type="Proteomes" id="UP001642409"/>
    </source>
</evidence>
<gene>
    <name evidence="2" type="ORF">HINF_LOCUS31615</name>
    <name evidence="3" type="ORF">HINF_LOCUS36693</name>
</gene>
<keyword evidence="4" id="KW-1185">Reference proteome</keyword>
<evidence type="ECO:0000313" key="2">
    <source>
        <dbReference type="EMBL" id="CAI9943970.1"/>
    </source>
</evidence>
<evidence type="ECO:0000256" key="1">
    <source>
        <dbReference type="SAM" id="MobiDB-lite"/>
    </source>
</evidence>